<feature type="compositionally biased region" description="Pro residues" evidence="3">
    <location>
        <begin position="1"/>
        <end position="11"/>
    </location>
</feature>
<evidence type="ECO:0000313" key="5">
    <source>
        <dbReference type="Proteomes" id="UP000694867"/>
    </source>
</evidence>
<dbReference type="GO" id="GO:0003676">
    <property type="term" value="F:nucleic acid binding"/>
    <property type="evidence" value="ECO:0007669"/>
    <property type="project" value="InterPro"/>
</dbReference>
<dbReference type="SUPFAM" id="SSF57756">
    <property type="entry name" value="Retrovirus zinc finger-like domains"/>
    <property type="match status" value="1"/>
</dbReference>
<keyword evidence="1" id="KW-0479">Metal-binding</keyword>
<name>A0AAJ7PAZ9_9ACAR</name>
<feature type="region of interest" description="Disordered" evidence="3">
    <location>
        <begin position="89"/>
        <end position="143"/>
    </location>
</feature>
<protein>
    <submittedName>
        <fullName evidence="6">Uncharacterized protein LOC108864727</fullName>
    </submittedName>
</protein>
<dbReference type="PANTHER" id="PTHR23002">
    <property type="entry name" value="ZINC FINGER CCHC DOMAIN CONTAINING PROTEIN"/>
    <property type="match status" value="1"/>
</dbReference>
<feature type="domain" description="CCHC-type" evidence="4">
    <location>
        <begin position="641"/>
        <end position="657"/>
    </location>
</feature>
<organism evidence="5 6">
    <name type="scientific">Galendromus occidentalis</name>
    <name type="common">western predatory mite</name>
    <dbReference type="NCBI Taxonomy" id="34638"/>
    <lineage>
        <taxon>Eukaryota</taxon>
        <taxon>Metazoa</taxon>
        <taxon>Ecdysozoa</taxon>
        <taxon>Arthropoda</taxon>
        <taxon>Chelicerata</taxon>
        <taxon>Arachnida</taxon>
        <taxon>Acari</taxon>
        <taxon>Parasitiformes</taxon>
        <taxon>Mesostigmata</taxon>
        <taxon>Gamasina</taxon>
        <taxon>Phytoseioidea</taxon>
        <taxon>Phytoseiidae</taxon>
        <taxon>Typhlodrominae</taxon>
        <taxon>Galendromus</taxon>
    </lineage>
</organism>
<dbReference type="Pfam" id="PF00098">
    <property type="entry name" value="zf-CCHC"/>
    <property type="match status" value="2"/>
</dbReference>
<keyword evidence="1" id="KW-0863">Zinc-finger</keyword>
<feature type="compositionally biased region" description="Basic and acidic residues" evidence="3">
    <location>
        <begin position="12"/>
        <end position="24"/>
    </location>
</feature>
<feature type="region of interest" description="Disordered" evidence="3">
    <location>
        <begin position="1"/>
        <end position="63"/>
    </location>
</feature>
<evidence type="ECO:0000256" key="1">
    <source>
        <dbReference type="PROSITE-ProRule" id="PRU00047"/>
    </source>
</evidence>
<evidence type="ECO:0000259" key="4">
    <source>
        <dbReference type="PROSITE" id="PS50158"/>
    </source>
</evidence>
<keyword evidence="5" id="KW-1185">Reference proteome</keyword>
<reference evidence="6" key="1">
    <citation type="submission" date="2025-08" db="UniProtKB">
        <authorList>
            <consortium name="RefSeq"/>
        </authorList>
    </citation>
    <scope>IDENTIFICATION</scope>
</reference>
<evidence type="ECO:0000256" key="3">
    <source>
        <dbReference type="SAM" id="MobiDB-lite"/>
    </source>
</evidence>
<keyword evidence="2" id="KW-0175">Coiled coil</keyword>
<gene>
    <name evidence="6" type="primary">LOC108864727</name>
</gene>
<keyword evidence="1" id="KW-0862">Zinc</keyword>
<dbReference type="Gene3D" id="4.10.60.10">
    <property type="entry name" value="Zinc finger, CCHC-type"/>
    <property type="match status" value="1"/>
</dbReference>
<accession>A0AAJ7PAZ9</accession>
<evidence type="ECO:0000313" key="6">
    <source>
        <dbReference type="RefSeq" id="XP_018496420.1"/>
    </source>
</evidence>
<proteinExistence type="predicted"/>
<dbReference type="Proteomes" id="UP000694867">
    <property type="component" value="Unplaced"/>
</dbReference>
<sequence length="658" mass="72029">MALPRTPPPKGDPPEKSKDEEGRAEAGTSGTDTAEADTDAMETADEMETEFQRPVAPPPAVLRQSKLTAVVGKNLARLLVAGELRTQGEGAGIERTPQRSQPLPTPATENIAATPKMPTVGKRKQCSPNTTEEEDPEKRKRTDTLDEHKEALVLEVTELIRDIIGEKSSTLIELAKVQNTARAIKELAPDLKRAQQRLELQVRVLIGKKLKEIEGELLVPEAEKEHSYAATICSVCKGREQAKLDAAAARKTAEEEKAAEIRKKIEELSSLQDLVTLAEGEWPKQAFERTSTSRAGIAGSRACKVLVAEATGRDAKTGHTIEQLAKLFPAVKNIDTLKEGDVATARAYIAASLISGDEVASETEQRTLIVGRIKANPSPIDVAEMMQKVAEEVKKITARGDKTLIRLPDGVSIELAKKITEACWTTSKVETEAEISKKPSATPGRKSTETKKTPKRHAHGTLVVETPGTSFADVLKNLRTNVGTRALGVDIRGVRRTEEGLQLQFREKKNGGQQRLTQFITEELKLTAEARRAPLSSAVLITNLDLVTNADEIEDEIRKAMGGAEPGTIRVERVRDSERGSRSAVIRASRVDADRILRIGRIKIGWQICMLRPWHELPVCFRCQQIGHRAHQCSSTTVAARKCYRCGEEGHQSSTCKA</sequence>
<dbReference type="InterPro" id="IPR051714">
    <property type="entry name" value="Znf_CCHC_NABP"/>
</dbReference>
<dbReference type="SMART" id="SM00343">
    <property type="entry name" value="ZnF_C2HC"/>
    <property type="match status" value="2"/>
</dbReference>
<dbReference type="KEGG" id="goe:108864727"/>
<feature type="region of interest" description="Disordered" evidence="3">
    <location>
        <begin position="430"/>
        <end position="457"/>
    </location>
</feature>
<dbReference type="InterPro" id="IPR001878">
    <property type="entry name" value="Znf_CCHC"/>
</dbReference>
<dbReference type="AlphaFoldDB" id="A0AAJ7PAZ9"/>
<feature type="compositionally biased region" description="Acidic residues" evidence="3">
    <location>
        <begin position="34"/>
        <end position="49"/>
    </location>
</feature>
<evidence type="ECO:0000256" key="2">
    <source>
        <dbReference type="SAM" id="Coils"/>
    </source>
</evidence>
<dbReference type="InterPro" id="IPR036875">
    <property type="entry name" value="Znf_CCHC_sf"/>
</dbReference>
<dbReference type="PROSITE" id="PS50158">
    <property type="entry name" value="ZF_CCHC"/>
    <property type="match status" value="2"/>
</dbReference>
<feature type="coiled-coil region" evidence="2">
    <location>
        <begin position="239"/>
        <end position="271"/>
    </location>
</feature>
<feature type="domain" description="CCHC-type" evidence="4">
    <location>
        <begin position="620"/>
        <end position="633"/>
    </location>
</feature>
<dbReference type="RefSeq" id="XP_018496420.1">
    <property type="nucleotide sequence ID" value="XM_018640904.1"/>
</dbReference>
<dbReference type="GO" id="GO:0008270">
    <property type="term" value="F:zinc ion binding"/>
    <property type="evidence" value="ECO:0007669"/>
    <property type="project" value="UniProtKB-KW"/>
</dbReference>
<dbReference type="GeneID" id="108864727"/>